<dbReference type="EMBL" id="NIDF01000252">
    <property type="protein sequence ID" value="TYJ51384.1"/>
    <property type="molecule type" value="Genomic_DNA"/>
</dbReference>
<dbReference type="SUPFAM" id="SSF52343">
    <property type="entry name" value="Ferredoxin reductase-like, C-terminal NADP-linked domain"/>
    <property type="match status" value="1"/>
</dbReference>
<evidence type="ECO:0000256" key="3">
    <source>
        <dbReference type="ARBA" id="ARBA00012668"/>
    </source>
</evidence>
<dbReference type="InterPro" id="IPR013112">
    <property type="entry name" value="FAD-bd_8"/>
</dbReference>
<protein>
    <recommendedName>
        <fullName evidence="3">ferric-chelate reductase (NADPH)</fullName>
        <ecNumber evidence="3">1.16.1.9</ecNumber>
    </recommendedName>
</protein>
<evidence type="ECO:0000256" key="9">
    <source>
        <dbReference type="ARBA" id="ARBA00023002"/>
    </source>
</evidence>
<dbReference type="SFLD" id="SFLDG01168">
    <property type="entry name" value="Ferric_reductase_subgroup_(FRE"/>
    <property type="match status" value="1"/>
</dbReference>
<keyword evidence="6 14" id="KW-0812">Transmembrane</keyword>
<dbReference type="PANTHER" id="PTHR32361">
    <property type="entry name" value="FERRIC/CUPRIC REDUCTASE TRANSMEMBRANE COMPONENT"/>
    <property type="match status" value="1"/>
</dbReference>
<dbReference type="Pfam" id="PF08022">
    <property type="entry name" value="FAD_binding_8"/>
    <property type="match status" value="1"/>
</dbReference>
<keyword evidence="11 14" id="KW-0472">Membrane</keyword>
<reference evidence="16 17" key="1">
    <citation type="submission" date="2017-05" db="EMBL/GenBank/DDBJ databases">
        <title>The Genome Sequence of Tsuchiyaea wingfieldii DSM 27421.</title>
        <authorList>
            <person name="Cuomo C."/>
            <person name="Passer A."/>
            <person name="Billmyre B."/>
            <person name="Heitman J."/>
        </authorList>
    </citation>
    <scope>NUCLEOTIDE SEQUENCE [LARGE SCALE GENOMIC DNA]</scope>
    <source>
        <strain evidence="16 17">DSM 27421</strain>
    </source>
</reference>
<name>A0A5D3AK68_9TREE</name>
<gene>
    <name evidence="16" type="ORF">B9479_008046</name>
</gene>
<keyword evidence="5" id="KW-1003">Cell membrane</keyword>
<organism evidence="16 17">
    <name type="scientific">Cryptococcus floricola</name>
    <dbReference type="NCBI Taxonomy" id="2591691"/>
    <lineage>
        <taxon>Eukaryota</taxon>
        <taxon>Fungi</taxon>
        <taxon>Dikarya</taxon>
        <taxon>Basidiomycota</taxon>
        <taxon>Agaricomycotina</taxon>
        <taxon>Tremellomycetes</taxon>
        <taxon>Tremellales</taxon>
        <taxon>Cryptococcaceae</taxon>
        <taxon>Cryptococcus</taxon>
    </lineage>
</organism>
<dbReference type="Gene3D" id="3.40.50.80">
    <property type="entry name" value="Nucleotide-binding domain of ferredoxin-NADP reductase (FNR) module"/>
    <property type="match status" value="1"/>
</dbReference>
<evidence type="ECO:0000313" key="17">
    <source>
        <dbReference type="Proteomes" id="UP000322245"/>
    </source>
</evidence>
<dbReference type="Pfam" id="PF08030">
    <property type="entry name" value="NAD_binding_6"/>
    <property type="match status" value="1"/>
</dbReference>
<dbReference type="GO" id="GO:0006879">
    <property type="term" value="P:intracellular iron ion homeostasis"/>
    <property type="evidence" value="ECO:0007669"/>
    <property type="project" value="TreeGrafter"/>
</dbReference>
<dbReference type="EC" id="1.16.1.9" evidence="3"/>
<evidence type="ECO:0000256" key="4">
    <source>
        <dbReference type="ARBA" id="ARBA00022448"/>
    </source>
</evidence>
<comment type="caution">
    <text evidence="16">The sequence shown here is derived from an EMBL/GenBank/DDBJ whole genome shotgun (WGS) entry which is preliminary data.</text>
</comment>
<evidence type="ECO:0000256" key="14">
    <source>
        <dbReference type="SAM" id="Phobius"/>
    </source>
</evidence>
<dbReference type="SFLD" id="SFLDS00052">
    <property type="entry name" value="Ferric_Reductase_Domain"/>
    <property type="match status" value="1"/>
</dbReference>
<dbReference type="AlphaFoldDB" id="A0A5D3AK68"/>
<feature type="region of interest" description="Disordered" evidence="13">
    <location>
        <begin position="520"/>
        <end position="547"/>
    </location>
</feature>
<dbReference type="InterPro" id="IPR013130">
    <property type="entry name" value="Fe3_Rdtase_TM_dom"/>
</dbReference>
<dbReference type="GO" id="GO:0005886">
    <property type="term" value="C:plasma membrane"/>
    <property type="evidence" value="ECO:0007669"/>
    <property type="project" value="UniProtKB-SubCell"/>
</dbReference>
<keyword evidence="10" id="KW-0406">Ion transport</keyword>
<dbReference type="CDD" id="cd06186">
    <property type="entry name" value="NOX_Duox_like_FAD_NADP"/>
    <property type="match status" value="1"/>
</dbReference>
<dbReference type="InterPro" id="IPR017927">
    <property type="entry name" value="FAD-bd_FR_type"/>
</dbReference>
<proteinExistence type="inferred from homology"/>
<evidence type="ECO:0000256" key="10">
    <source>
        <dbReference type="ARBA" id="ARBA00023065"/>
    </source>
</evidence>
<dbReference type="InterPro" id="IPR017938">
    <property type="entry name" value="Riboflavin_synthase-like_b-brl"/>
</dbReference>
<evidence type="ECO:0000256" key="2">
    <source>
        <dbReference type="ARBA" id="ARBA00006278"/>
    </source>
</evidence>
<keyword evidence="4" id="KW-0813">Transport</keyword>
<evidence type="ECO:0000256" key="8">
    <source>
        <dbReference type="ARBA" id="ARBA00022989"/>
    </source>
</evidence>
<dbReference type="Proteomes" id="UP000322245">
    <property type="component" value="Unassembled WGS sequence"/>
</dbReference>
<feature type="compositionally biased region" description="Polar residues" evidence="13">
    <location>
        <begin position="538"/>
        <end position="547"/>
    </location>
</feature>
<keyword evidence="8 14" id="KW-1133">Transmembrane helix</keyword>
<dbReference type="PANTHER" id="PTHR32361:SF23">
    <property type="entry name" value="FERRIC-CHELATE REDUCTASE"/>
    <property type="match status" value="1"/>
</dbReference>
<feature type="transmembrane region" description="Helical" evidence="14">
    <location>
        <begin position="124"/>
        <end position="145"/>
    </location>
</feature>
<evidence type="ECO:0000256" key="1">
    <source>
        <dbReference type="ARBA" id="ARBA00004651"/>
    </source>
</evidence>
<evidence type="ECO:0000256" key="13">
    <source>
        <dbReference type="SAM" id="MobiDB-lite"/>
    </source>
</evidence>
<comment type="similarity">
    <text evidence="2">Belongs to the ferric reductase (FRE) family.</text>
</comment>
<evidence type="ECO:0000313" key="16">
    <source>
        <dbReference type="EMBL" id="TYJ51384.1"/>
    </source>
</evidence>
<comment type="catalytic activity">
    <reaction evidence="12">
        <text>2 a Fe(II)-siderophore + NADP(+) + H(+) = 2 a Fe(III)-siderophore + NADPH</text>
        <dbReference type="Rhea" id="RHEA:28795"/>
        <dbReference type="Rhea" id="RHEA-COMP:11342"/>
        <dbReference type="Rhea" id="RHEA-COMP:11344"/>
        <dbReference type="ChEBI" id="CHEBI:15378"/>
        <dbReference type="ChEBI" id="CHEBI:29033"/>
        <dbReference type="ChEBI" id="CHEBI:29034"/>
        <dbReference type="ChEBI" id="CHEBI:57783"/>
        <dbReference type="ChEBI" id="CHEBI:58349"/>
        <dbReference type="EC" id="1.16.1.9"/>
    </reaction>
</comment>
<feature type="transmembrane region" description="Helical" evidence="14">
    <location>
        <begin position="157"/>
        <end position="179"/>
    </location>
</feature>
<feature type="domain" description="FAD-binding FR-type" evidence="15">
    <location>
        <begin position="210"/>
        <end position="417"/>
    </location>
</feature>
<dbReference type="GO" id="GO:0015677">
    <property type="term" value="P:copper ion import"/>
    <property type="evidence" value="ECO:0007669"/>
    <property type="project" value="TreeGrafter"/>
</dbReference>
<dbReference type="InterPro" id="IPR013121">
    <property type="entry name" value="Fe_red_NAD-bd_6"/>
</dbReference>
<dbReference type="InterPro" id="IPR039261">
    <property type="entry name" value="FNR_nucleotide-bd"/>
</dbReference>
<sequence length="607" mass="68203">MGNAPSMAKPTALATYTGDLRNSSSCADTVSDDECYRVVLGSKWHNWYWADIMFGQSATWFYLAGIGFFTLYHMWSLLRKRVRYSGLQYNLFYIWSTAMWGYLSSRQLRIYRNFGYTLTFGETLIVLAMILFFTVMTLAPQPYYWPNTMDFGGSPPIATRAGFLAIAILPFQVMFATKWNPITILTGVSHERLQVYHRWSGWIMYVLGLVHTFPFIVVDIEMGMMEETWKTDFYTFSGVICLIPQTILVLFSIAAIRDRFYETFKSIHFIMAAWFIVMLFLHCGFTLTSAYYFVGFAVTYALSLIVRWGIVLRNGFHHRAHIDLLDQDMLLVSIPTTLKWKPGQHYFFRFLTRDLHALTSHPFTVATSPARHAAQGKSRMKLYIKKHRGMTEALFEKAEGGDVGVVLDGPYGGINGDLGDYERVLLIGGGSGGSFISSALQDLLDRHSSITCKEVTVVYACRTLAASAWFLQSFLDLSRSSDIKVNLFFHVSSSATTTQIEKSPAMDDADEKLIQPPSPSTSLPFLTSSNSTSPPAESPNNILPNRPNLSQHVRELTAFHGTAGVAVCGPKEMAFDVRNAVAGEQLKIFGGNVGCSELFLHTEAFGW</sequence>
<evidence type="ECO:0000256" key="6">
    <source>
        <dbReference type="ARBA" id="ARBA00022692"/>
    </source>
</evidence>
<dbReference type="GO" id="GO:0052851">
    <property type="term" value="F:ferric-chelate reductase (NADPH) activity"/>
    <property type="evidence" value="ECO:0007669"/>
    <property type="project" value="UniProtKB-EC"/>
</dbReference>
<accession>A0A5D3AK68</accession>
<dbReference type="InterPro" id="IPR051410">
    <property type="entry name" value="Ferric/Cupric_Reductase"/>
</dbReference>
<feature type="compositionally biased region" description="Low complexity" evidence="13">
    <location>
        <begin position="520"/>
        <end position="535"/>
    </location>
</feature>
<feature type="transmembrane region" description="Helical" evidence="14">
    <location>
        <begin position="267"/>
        <end position="285"/>
    </location>
</feature>
<evidence type="ECO:0000259" key="15">
    <source>
        <dbReference type="PROSITE" id="PS51384"/>
    </source>
</evidence>
<evidence type="ECO:0000256" key="7">
    <source>
        <dbReference type="ARBA" id="ARBA00022982"/>
    </source>
</evidence>
<evidence type="ECO:0000256" key="11">
    <source>
        <dbReference type="ARBA" id="ARBA00023136"/>
    </source>
</evidence>
<feature type="transmembrane region" description="Helical" evidence="14">
    <location>
        <begin position="52"/>
        <end position="75"/>
    </location>
</feature>
<dbReference type="PROSITE" id="PS51384">
    <property type="entry name" value="FAD_FR"/>
    <property type="match status" value="1"/>
</dbReference>
<keyword evidence="9" id="KW-0560">Oxidoreductase</keyword>
<dbReference type="GO" id="GO:0006826">
    <property type="term" value="P:iron ion transport"/>
    <property type="evidence" value="ECO:0007669"/>
    <property type="project" value="TreeGrafter"/>
</dbReference>
<evidence type="ECO:0000256" key="5">
    <source>
        <dbReference type="ARBA" id="ARBA00022475"/>
    </source>
</evidence>
<evidence type="ECO:0000256" key="12">
    <source>
        <dbReference type="ARBA" id="ARBA00048483"/>
    </source>
</evidence>
<keyword evidence="17" id="KW-1185">Reference proteome</keyword>
<dbReference type="Pfam" id="PF01794">
    <property type="entry name" value="Ferric_reduct"/>
    <property type="match status" value="1"/>
</dbReference>
<comment type="subcellular location">
    <subcellularLocation>
        <location evidence="1">Cell membrane</location>
        <topology evidence="1">Multi-pass membrane protein</topology>
    </subcellularLocation>
</comment>
<feature type="transmembrane region" description="Helical" evidence="14">
    <location>
        <begin position="233"/>
        <end position="255"/>
    </location>
</feature>
<dbReference type="SUPFAM" id="SSF63380">
    <property type="entry name" value="Riboflavin synthase domain-like"/>
    <property type="match status" value="1"/>
</dbReference>
<feature type="transmembrane region" description="Helical" evidence="14">
    <location>
        <begin position="291"/>
        <end position="310"/>
    </location>
</feature>
<feature type="transmembrane region" description="Helical" evidence="14">
    <location>
        <begin position="199"/>
        <end position="218"/>
    </location>
</feature>
<keyword evidence="7" id="KW-0249">Electron transport</keyword>